<keyword evidence="2 10" id="KW-0813">Transport</keyword>
<dbReference type="EMBL" id="JAIWWW010000014">
    <property type="protein sequence ID" value="MCA4522897.1"/>
    <property type="molecule type" value="Genomic_DNA"/>
</dbReference>
<dbReference type="NCBIfam" id="TIGR04057">
    <property type="entry name" value="SusC_RagA_signa"/>
    <property type="match status" value="1"/>
</dbReference>
<organism evidence="14 19">
    <name type="scientific">Bacteroides xylanisolvens</name>
    <dbReference type="NCBI Taxonomy" id="371601"/>
    <lineage>
        <taxon>Bacteria</taxon>
        <taxon>Pseudomonadati</taxon>
        <taxon>Bacteroidota</taxon>
        <taxon>Bacteroidia</taxon>
        <taxon>Bacteroidales</taxon>
        <taxon>Bacteroidaceae</taxon>
        <taxon>Bacteroides</taxon>
    </lineage>
</organism>
<dbReference type="InterPro" id="IPR000531">
    <property type="entry name" value="Beta-barrel_TonB"/>
</dbReference>
<feature type="domain" description="Secretin/TonB short N-terminal" evidence="12">
    <location>
        <begin position="64"/>
        <end position="115"/>
    </location>
</feature>
<dbReference type="GO" id="GO:0006826">
    <property type="term" value="P:iron ion transport"/>
    <property type="evidence" value="ECO:0007669"/>
    <property type="project" value="UniProtKB-KW"/>
</dbReference>
<dbReference type="Proteomes" id="UP001198461">
    <property type="component" value="Unassembled WGS sequence"/>
</dbReference>
<name>A0A1Y4VE72_9BACE</name>
<keyword evidence="4" id="KW-0406">Ion transport</keyword>
<evidence type="ECO:0000313" key="15">
    <source>
        <dbReference type="EMBL" id="KAB6428254.1"/>
    </source>
</evidence>
<dbReference type="Pfam" id="PF00593">
    <property type="entry name" value="TonB_dep_Rec_b-barrel"/>
    <property type="match status" value="1"/>
</dbReference>
<dbReference type="AlphaFoldDB" id="A0A1Y4VE72"/>
<dbReference type="Gene3D" id="3.55.50.30">
    <property type="match status" value="1"/>
</dbReference>
<sequence>MMKELSKTGYSLAVIQAIALRMAFACWLLFTTFPILAQEHSVSLHLNHVSLLEAINEIKRQSNLNLMYSDEDVKSVTDITVNVDNVTPEVALTACLSGTNLVAQKQNGVFVIHLRKKEKKIKLTGKVMDSKDGSPLAGATVFIMKNDKRTVGTAATLDGDFSLEVPADTKEVVASYIGYKNKSVKVVANKPLQIFLEENSNSLNEVVVNGYSSVKRTSFTGNAVTVTKDDLLKVSTRNMIDVLQVYDPSLRIAVNNEMGSDPNSLPEFYIRGRSGVGVMELDKDAVSQSALSNNPNTPIFIMDGFEVSVSKVYDFDPNRIERITILKDAAATAIYGSRAANGVIVIETKAPVPGRLRVNYNFSAELTAPDISDYNLMNASEKLEAERLAGLYESDSPSTALNLQKEYLAKQNNILKGIDTDWIAQPLRNGFNHKHSLYIEGGVNDIRFGAEMNYDIQNGVMKGSYRKRAGGGFYIDYRINNLQIKNYVTFNSVKSENSPYGTFSDYTSRQPYDSFKDEEGNYVEYLTTWHTGTSNLRNPLYDATMLSSYDRSSYTDLTNNLSLNYHLADVFQLKAQFSVTKRDDESRQFTDPGSGKYVNYADSDPKGELLSGRSQSIYWNANLLANYVQTVNRNHMNFSLGLNIRETKDESESALYRGFPSGKLDSPNYADEIATKPSFSDNHTRLMGTFLSTNYTYDNIYLMDASFRMDGSSEFGSKKKFAPFWSFGAGLNIHNYPFMKQQTLFSQFKIRGSYGQIGKVNFPAYAAKNTYQILSDKYGTGAGVLLYYMGNENLKWERTNTFDIGTDISLLNDAVLFRFSWYNKKTVDLITDVTLPSSTGFTVYRDNLGEVQNRGIELDIRADVFKNRDWTVTLFGNLAHNKNKILKISESLKAYNDRVDTYFADYDKNIGTMQDSKYSKPFMKYTEGGSLTSIWGMQSLGINPSDGQETFLKKDGTITSDWNSSDQVIIGDTEPTAQGAFGVNLRYKQFTMYATFKYECGGQLYNSTLVNKVENVNIYEVNADKRVLTDRWKQPGDVTMLKSIKDRYQTTRPTSRFVQDNNTLEFNSFTLAYEFSNKLLAPINLSMLRVQFNMNNIARISSIHQERGLSYPYARTFTFSLNLGF</sequence>
<dbReference type="Proteomes" id="UP000471447">
    <property type="component" value="Unassembled WGS sequence"/>
</dbReference>
<protein>
    <submittedName>
        <fullName evidence="14">SusC/RagA family TonB-linked outer membrane protein</fullName>
    </submittedName>
</protein>
<dbReference type="PROSITE" id="PS52016">
    <property type="entry name" value="TONB_DEPENDENT_REC_3"/>
    <property type="match status" value="1"/>
</dbReference>
<comment type="subcellular location">
    <subcellularLocation>
        <location evidence="1 10">Cell outer membrane</location>
        <topology evidence="1 10">Multi-pass membrane protein</topology>
    </subcellularLocation>
</comment>
<dbReference type="InterPro" id="IPR023996">
    <property type="entry name" value="TonB-dep_OMP_SusC/RagA"/>
</dbReference>
<dbReference type="InterPro" id="IPR036942">
    <property type="entry name" value="Beta-barrel_TonB_sf"/>
</dbReference>
<dbReference type="InterPro" id="IPR039426">
    <property type="entry name" value="TonB-dep_rcpt-like"/>
</dbReference>
<evidence type="ECO:0000256" key="8">
    <source>
        <dbReference type="ARBA" id="ARBA00023136"/>
    </source>
</evidence>
<dbReference type="GO" id="GO:0009279">
    <property type="term" value="C:cell outer membrane"/>
    <property type="evidence" value="ECO:0007669"/>
    <property type="project" value="UniProtKB-SubCell"/>
</dbReference>
<evidence type="ECO:0000256" key="2">
    <source>
        <dbReference type="ARBA" id="ARBA00022448"/>
    </source>
</evidence>
<dbReference type="EMBL" id="WDES01000008">
    <property type="protein sequence ID" value="KAB6089428.1"/>
    <property type="molecule type" value="Genomic_DNA"/>
</dbReference>
<dbReference type="Pfam" id="PF07715">
    <property type="entry name" value="Plug"/>
    <property type="match status" value="1"/>
</dbReference>
<dbReference type="SUPFAM" id="SSF49464">
    <property type="entry name" value="Carboxypeptidase regulatory domain-like"/>
    <property type="match status" value="1"/>
</dbReference>
<dbReference type="SUPFAM" id="SSF56935">
    <property type="entry name" value="Porins"/>
    <property type="match status" value="1"/>
</dbReference>
<keyword evidence="6" id="KW-0408">Iron</keyword>
<evidence type="ECO:0000256" key="9">
    <source>
        <dbReference type="ARBA" id="ARBA00023237"/>
    </source>
</evidence>
<reference evidence="13" key="4">
    <citation type="submission" date="2019-09" db="EMBL/GenBank/DDBJ databases">
        <authorList>
            <person name="Ross B.D."/>
            <person name="Verster A.J."/>
            <person name="Radey M.C."/>
            <person name="Schmidtke D.T."/>
            <person name="Pope C.E."/>
            <person name="Hoffman L.R."/>
            <person name="Hajjar A.M."/>
            <person name="Peterson S.B."/>
            <person name="Borenstein E."/>
            <person name="Mougous J.D."/>
        </authorList>
    </citation>
    <scope>NUCLEOTIDE SEQUENCE</scope>
    <source>
        <strain evidence="13">H204</strain>
    </source>
</reference>
<evidence type="ECO:0000256" key="3">
    <source>
        <dbReference type="ARBA" id="ARBA00022452"/>
    </source>
</evidence>
<evidence type="ECO:0000313" key="14">
    <source>
        <dbReference type="EMBL" id="KAB6089428.1"/>
    </source>
</evidence>
<evidence type="ECO:0000256" key="11">
    <source>
        <dbReference type="RuleBase" id="RU003357"/>
    </source>
</evidence>
<dbReference type="EMBL" id="JAIWYE010000012">
    <property type="protein sequence ID" value="MCA4703009.1"/>
    <property type="molecule type" value="Genomic_DNA"/>
</dbReference>
<keyword evidence="8 10" id="KW-0472">Membrane</keyword>
<evidence type="ECO:0000256" key="5">
    <source>
        <dbReference type="ARBA" id="ARBA00022692"/>
    </source>
</evidence>
<dbReference type="Gene3D" id="2.60.40.1120">
    <property type="entry name" value="Carboxypeptidase-like, regulatory domain"/>
    <property type="match status" value="1"/>
</dbReference>
<evidence type="ECO:0000256" key="1">
    <source>
        <dbReference type="ARBA" id="ARBA00004571"/>
    </source>
</evidence>
<dbReference type="EMBL" id="VYQC01000018">
    <property type="protein sequence ID" value="KAA9038302.1"/>
    <property type="molecule type" value="Genomic_DNA"/>
</dbReference>
<reference evidence="18" key="1">
    <citation type="journal article" date="2018" name="J. Anim. Genet.">
        <title>Acquired interbacterial defense systems protect against interspecies antagonism in the human gut microbiome.</title>
        <authorList>
            <person name="Ross B.D."/>
            <person name="Verster A.J."/>
            <person name="Radey M.C."/>
            <person name="Schmidtke D.T."/>
            <person name="Pope C.E."/>
            <person name="Hoffman L.R."/>
            <person name="Hajjar A."/>
            <person name="Peterson S.B."/>
            <person name="Borenstein E."/>
            <person name="Mougous J."/>
        </authorList>
    </citation>
    <scope>NUCLEOTIDE SEQUENCE [LARGE SCALE GENOMIC DNA]</scope>
    <source>
        <strain evidence="18">H204</strain>
    </source>
</reference>
<proteinExistence type="inferred from homology"/>
<evidence type="ECO:0000313" key="18">
    <source>
        <dbReference type="Proteomes" id="UP000327007"/>
    </source>
</evidence>
<dbReference type="Proteomes" id="UP000327007">
    <property type="component" value="Unassembled WGS sequence"/>
</dbReference>
<keyword evidence="3 10" id="KW-1134">Transmembrane beta strand</keyword>
<dbReference type="Gene3D" id="2.170.130.10">
    <property type="entry name" value="TonB-dependent receptor, plug domain"/>
    <property type="match status" value="1"/>
</dbReference>
<evidence type="ECO:0000313" key="17">
    <source>
        <dbReference type="EMBL" id="MCA4703009.1"/>
    </source>
</evidence>
<keyword evidence="9 10" id="KW-0998">Cell outer membrane</keyword>
<evidence type="ECO:0000259" key="12">
    <source>
        <dbReference type="SMART" id="SM00965"/>
    </source>
</evidence>
<comment type="similarity">
    <text evidence="10 11">Belongs to the TonB-dependent receptor family.</text>
</comment>
<evidence type="ECO:0000313" key="20">
    <source>
        <dbReference type="Proteomes" id="UP000471447"/>
    </source>
</evidence>
<evidence type="ECO:0000256" key="7">
    <source>
        <dbReference type="ARBA" id="ARBA00023077"/>
    </source>
</evidence>
<reference evidence="13" key="2">
    <citation type="journal article" date="2019" name="bioRxiv">
        <title>Acquired interbacterial defense systems protect against interspecies antagonism in the human gut microbiome.</title>
        <authorList>
            <person name="Ross B.D."/>
            <person name="Verster A.J."/>
            <person name="Radey M.C."/>
            <person name="Schmidtke D.T."/>
            <person name="Pope C.E."/>
            <person name="Hoffman L.R."/>
            <person name="Hajjar A.M."/>
            <person name="Peterson S.B."/>
            <person name="Borenstein E."/>
            <person name="Mougous J.D."/>
        </authorList>
    </citation>
    <scope>NUCLEOTIDE SEQUENCE</scope>
    <source>
        <strain evidence="13">H204</strain>
    </source>
</reference>
<dbReference type="InterPro" id="IPR008969">
    <property type="entry name" value="CarboxyPept-like_regulatory"/>
</dbReference>
<evidence type="ECO:0000313" key="16">
    <source>
        <dbReference type="EMBL" id="MCA4522897.1"/>
    </source>
</evidence>
<accession>A0A1Y4VE72</accession>
<dbReference type="Proteomes" id="UP000435059">
    <property type="component" value="Unassembled WGS sequence"/>
</dbReference>
<dbReference type="InterPro" id="IPR023997">
    <property type="entry name" value="TonB-dep_OMP_SusC/RagA_CS"/>
</dbReference>
<keyword evidence="7 11" id="KW-0798">TonB box</keyword>
<comment type="caution">
    <text evidence="14">The sequence shown here is derived from an EMBL/GenBank/DDBJ whole genome shotgun (WGS) entry which is preliminary data.</text>
</comment>
<evidence type="ECO:0000256" key="10">
    <source>
        <dbReference type="PROSITE-ProRule" id="PRU01360"/>
    </source>
</evidence>
<keyword evidence="5 10" id="KW-0812">Transmembrane</keyword>
<dbReference type="Gene3D" id="2.40.170.20">
    <property type="entry name" value="TonB-dependent receptor, beta-barrel domain"/>
    <property type="match status" value="1"/>
</dbReference>
<evidence type="ECO:0000313" key="19">
    <source>
        <dbReference type="Proteomes" id="UP000435059"/>
    </source>
</evidence>
<gene>
    <name evidence="13" type="ORF">F6S82_23270</name>
    <name evidence="14" type="ORF">GA574_06950</name>
    <name evidence="15" type="ORF">GAZ26_01665</name>
    <name evidence="17" type="ORF">LD004_05195</name>
    <name evidence="16" type="ORF">LDZ35_06705</name>
</gene>
<dbReference type="InterPro" id="IPR012910">
    <property type="entry name" value="Plug_dom"/>
</dbReference>
<dbReference type="SMART" id="SM00965">
    <property type="entry name" value="STN"/>
    <property type="match status" value="1"/>
</dbReference>
<evidence type="ECO:0000256" key="4">
    <source>
        <dbReference type="ARBA" id="ARBA00022496"/>
    </source>
</evidence>
<dbReference type="EMBL" id="WDCG01000001">
    <property type="protein sequence ID" value="KAB6428254.1"/>
    <property type="molecule type" value="Genomic_DNA"/>
</dbReference>
<reference evidence="19 20" key="3">
    <citation type="journal article" date="2019" name="Nat. Med.">
        <title>A library of human gut bacterial isolates paired with longitudinal multiomics data enables mechanistic microbiome research.</title>
        <authorList>
            <person name="Poyet M."/>
            <person name="Groussin M."/>
            <person name="Gibbons S.M."/>
            <person name="Avila-Pacheco J."/>
            <person name="Jiang X."/>
            <person name="Kearney S.M."/>
            <person name="Perrotta A.R."/>
            <person name="Berdy B."/>
            <person name="Zhao S."/>
            <person name="Lieberman T.D."/>
            <person name="Swanson P.K."/>
            <person name="Smith M."/>
            <person name="Roesemann S."/>
            <person name="Alexander J.E."/>
            <person name="Rich S.A."/>
            <person name="Livny J."/>
            <person name="Vlamakis H."/>
            <person name="Clish C."/>
            <person name="Bullock K."/>
            <person name="Deik A."/>
            <person name="Scott J."/>
            <person name="Pierce K.A."/>
            <person name="Xavier R.J."/>
            <person name="Alm E.J."/>
        </authorList>
    </citation>
    <scope>NUCLEOTIDE SEQUENCE [LARGE SCALE GENOMIC DNA]</scope>
    <source>
        <strain evidence="15 20">BIOML-A7</strain>
        <strain evidence="14 19">BIOML-A74</strain>
    </source>
</reference>
<dbReference type="Proteomes" id="UP001197958">
    <property type="component" value="Unassembled WGS sequence"/>
</dbReference>
<dbReference type="Pfam" id="PF13715">
    <property type="entry name" value="CarbopepD_reg_2"/>
    <property type="match status" value="1"/>
</dbReference>
<keyword evidence="4" id="KW-0410">Iron transport</keyword>
<keyword evidence="19" id="KW-1185">Reference proteome</keyword>
<reference evidence="16" key="5">
    <citation type="submission" date="2023-08" db="EMBL/GenBank/DDBJ databases">
        <title>Mucin Metabolism Genes Underlie the Key Renovations of Bacteroides xylanisolvens Genomes in Captive Great Apes.</title>
        <authorList>
            <person name="Nishida A.H."/>
        </authorList>
    </citation>
    <scope>NUCLEOTIDE SEQUENCE</scope>
    <source>
        <strain evidence="17">P13.H9</strain>
        <strain evidence="16">P19.10B</strain>
    </source>
</reference>
<dbReference type="RefSeq" id="WP_004315255.1">
    <property type="nucleotide sequence ID" value="NZ_BAABZH010000002.1"/>
</dbReference>
<dbReference type="NCBIfam" id="TIGR04056">
    <property type="entry name" value="OMP_RagA_SusC"/>
    <property type="match status" value="1"/>
</dbReference>
<dbReference type="InterPro" id="IPR037066">
    <property type="entry name" value="Plug_dom_sf"/>
</dbReference>
<evidence type="ECO:0000256" key="6">
    <source>
        <dbReference type="ARBA" id="ARBA00023004"/>
    </source>
</evidence>
<evidence type="ECO:0000313" key="13">
    <source>
        <dbReference type="EMBL" id="KAA9038302.1"/>
    </source>
</evidence>
<dbReference type="InterPro" id="IPR011662">
    <property type="entry name" value="Secretin/TonB_short_N"/>
</dbReference>